<proteinExistence type="predicted"/>
<sequence>MAFKHYLNFLSLPSVSTIEIAEPIGFDGASYKVKQDDKRFGRDIIIANEDTELTFTRDYFEQIQITQILPSGEMFNYASQGFDYLLDIFQNDGWEGKVEYIIEKDEVSFTTGIFSYYTSIVEFDNIKVKIIQNTNREVLKRLEDTDIDAFNSLALDGREIEPCETTNILLKAKPIIQESNFSAPLGDITYSQCIDVSNSFLASFWFNSIRQITKSEILNTYTNFELSSQRNSNGTAWIPSLDNFRIIKAINKLNDINIEVKLNFKTEIFNEQGFSTISRVDGYIVKGAFGTTFLDNCYFPSTGSGIEANTFKFYESGLVGTGTSPSGQPVTQSSSVDSIFNVNVGNLDVGGQIWFVFLCTSNSRFAICKNTQINSSFSITATSTYVDTVVKGIRLIDLIKHNVQSIVEMPVEAPEYDVNGEHYDNFAFNGLLLGQITDKPFYNKFKDLMNIPLETCSDYQINPNFLQIFPYAGFYEDIELAVFDELPSFTSNSMFSKQYTLKNAEFKYSRSSSERETNRKNSIDDVHTETQKYITDSVDGSLKVDIKHIRSAFLIEQARQRAFENQETTSLQNDDNLFLLKCVTLAPGSEGTFSSVLLQQINPTNNNLQILNNNEDGDGIDFNWTLLGFSVGDTFFIDEGQNNGEYTVISITSTILELDKNTGVPPFAGEGFVKLRWFYTDVDFTNQTNEDYALIEGVANPDRYSNLDYSWGRNIQRWYPYLASATKFKPNDVIKTSSFRINGNLVTRKNSETENISDSANILNSDIASLKILNPFNHTVKVYAPFNIVTQLIEDIRDVKGYVSVNLNDGRMIKGYIQNMDYTWITEELDLVLEEKFISDFMEIDLTVNLDTTTTTTITNPNYPTKTDLKSFQINNIFVTLYDSVDNTLYPPTRFTNVKINGVQYTDITLFSDALTLLINSQNE</sequence>
<organism evidence="1">
    <name type="scientific">uncultured Caudovirales phage</name>
    <dbReference type="NCBI Taxonomy" id="2100421"/>
    <lineage>
        <taxon>Viruses</taxon>
        <taxon>Duplodnaviria</taxon>
        <taxon>Heunggongvirae</taxon>
        <taxon>Uroviricota</taxon>
        <taxon>Caudoviricetes</taxon>
        <taxon>Peduoviridae</taxon>
        <taxon>Maltschvirus</taxon>
        <taxon>Maltschvirus maltsch</taxon>
    </lineage>
</organism>
<reference evidence="1" key="1">
    <citation type="submission" date="2020-04" db="EMBL/GenBank/DDBJ databases">
        <authorList>
            <person name="Chiriac C."/>
            <person name="Salcher M."/>
            <person name="Ghai R."/>
            <person name="Kavagutti S V."/>
        </authorList>
    </citation>
    <scope>NUCLEOTIDE SEQUENCE</scope>
</reference>
<name>A0A6J5LWE0_9CAUD</name>
<dbReference type="EMBL" id="LR796313">
    <property type="protein sequence ID" value="CAB4136029.1"/>
    <property type="molecule type" value="Genomic_DNA"/>
</dbReference>
<evidence type="ECO:0000313" key="1">
    <source>
        <dbReference type="EMBL" id="CAB4136029.1"/>
    </source>
</evidence>
<accession>A0A6J5LWE0</accession>
<gene>
    <name evidence="1" type="ORF">UFOVP299_4</name>
</gene>
<protein>
    <submittedName>
        <fullName evidence="1">Uncharacterized protein</fullName>
    </submittedName>
</protein>